<dbReference type="InterPro" id="IPR052929">
    <property type="entry name" value="RNase_H-like_EbsB-rel"/>
</dbReference>
<dbReference type="InterPro" id="IPR012337">
    <property type="entry name" value="RNaseH-like_sf"/>
</dbReference>
<protein>
    <submittedName>
        <fullName evidence="3">Uncharacterized protein LOC108820335</fullName>
    </submittedName>
</protein>
<dbReference type="SUPFAM" id="SSF53098">
    <property type="entry name" value="Ribonuclease H-like"/>
    <property type="match status" value="1"/>
</dbReference>
<dbReference type="InterPro" id="IPR002156">
    <property type="entry name" value="RNaseH_domain"/>
</dbReference>
<accession>A0A6J0KLF8</accession>
<dbReference type="GO" id="GO:0004523">
    <property type="term" value="F:RNA-DNA hybrid ribonuclease activity"/>
    <property type="evidence" value="ECO:0007669"/>
    <property type="project" value="InterPro"/>
</dbReference>
<dbReference type="PANTHER" id="PTHR47074">
    <property type="entry name" value="BNAC02G40300D PROTEIN"/>
    <property type="match status" value="1"/>
</dbReference>
<feature type="domain" description="RNase H type-1" evidence="1">
    <location>
        <begin position="24"/>
        <end position="112"/>
    </location>
</feature>
<proteinExistence type="predicted"/>
<reference evidence="2" key="1">
    <citation type="journal article" date="2019" name="Database">
        <title>The radish genome database (RadishGD): an integrated information resource for radish genomics.</title>
        <authorList>
            <person name="Yu H.J."/>
            <person name="Baek S."/>
            <person name="Lee Y.J."/>
            <person name="Cho A."/>
            <person name="Mun J.H."/>
        </authorList>
    </citation>
    <scope>NUCLEOTIDE SEQUENCE [LARGE SCALE GENOMIC DNA]</scope>
    <source>
        <strain evidence="2">cv. WK10039</strain>
    </source>
</reference>
<dbReference type="KEGG" id="rsz:108820335"/>
<dbReference type="OrthoDB" id="1108967at2759"/>
<evidence type="ECO:0000313" key="2">
    <source>
        <dbReference type="Proteomes" id="UP000504610"/>
    </source>
</evidence>
<dbReference type="AlphaFoldDB" id="A0A6J0KLF8"/>
<evidence type="ECO:0000259" key="1">
    <source>
        <dbReference type="Pfam" id="PF13456"/>
    </source>
</evidence>
<dbReference type="InterPro" id="IPR036397">
    <property type="entry name" value="RNaseH_sf"/>
</dbReference>
<dbReference type="CDD" id="cd06222">
    <property type="entry name" value="RNase_H_like"/>
    <property type="match status" value="1"/>
</dbReference>
<dbReference type="Proteomes" id="UP000504610">
    <property type="component" value="Chromosome 8"/>
</dbReference>
<dbReference type="Pfam" id="PF13456">
    <property type="entry name" value="RVT_3"/>
    <property type="match status" value="1"/>
</dbReference>
<dbReference type="RefSeq" id="XP_018448792.1">
    <property type="nucleotide sequence ID" value="XM_018593290.1"/>
</dbReference>
<reference evidence="3" key="2">
    <citation type="submission" date="2025-08" db="UniProtKB">
        <authorList>
            <consortium name="RefSeq"/>
        </authorList>
    </citation>
    <scope>IDENTIFICATION</scope>
    <source>
        <tissue evidence="3">Leaf</tissue>
    </source>
</reference>
<dbReference type="PANTHER" id="PTHR47074:SF49">
    <property type="entry name" value="POLYNUCLEOTIDYL TRANSFERASE, RIBONUCLEASE H-LIKE SUPERFAMILY PROTEIN"/>
    <property type="match status" value="1"/>
</dbReference>
<name>A0A6J0KLF8_RAPSA</name>
<sequence length="119" mass="12872">MGMWDNYAFRPPPALTASNGCKLQSGVASVLMAEGLAVREALCHALHIGISKIWLRSDCLSLINAISSVTKLMDLYGVLSDIERLSVSFDFCVFSFVAREENGPADSLSKACLYHAVTS</sequence>
<evidence type="ECO:0000313" key="3">
    <source>
        <dbReference type="RefSeq" id="XP_018448792.1"/>
    </source>
</evidence>
<dbReference type="Gene3D" id="3.30.420.10">
    <property type="entry name" value="Ribonuclease H-like superfamily/Ribonuclease H"/>
    <property type="match status" value="1"/>
</dbReference>
<dbReference type="GeneID" id="108820335"/>
<dbReference type="InterPro" id="IPR044730">
    <property type="entry name" value="RNase_H-like_dom_plant"/>
</dbReference>
<gene>
    <name evidence="3" type="primary">LOC108820335</name>
</gene>
<organism evidence="2 3">
    <name type="scientific">Raphanus sativus</name>
    <name type="common">Radish</name>
    <name type="synonym">Raphanus raphanistrum var. sativus</name>
    <dbReference type="NCBI Taxonomy" id="3726"/>
    <lineage>
        <taxon>Eukaryota</taxon>
        <taxon>Viridiplantae</taxon>
        <taxon>Streptophyta</taxon>
        <taxon>Embryophyta</taxon>
        <taxon>Tracheophyta</taxon>
        <taxon>Spermatophyta</taxon>
        <taxon>Magnoliopsida</taxon>
        <taxon>eudicotyledons</taxon>
        <taxon>Gunneridae</taxon>
        <taxon>Pentapetalae</taxon>
        <taxon>rosids</taxon>
        <taxon>malvids</taxon>
        <taxon>Brassicales</taxon>
        <taxon>Brassicaceae</taxon>
        <taxon>Brassiceae</taxon>
        <taxon>Raphanus</taxon>
    </lineage>
</organism>
<keyword evidence="2" id="KW-1185">Reference proteome</keyword>
<dbReference type="GO" id="GO:0003676">
    <property type="term" value="F:nucleic acid binding"/>
    <property type="evidence" value="ECO:0007669"/>
    <property type="project" value="InterPro"/>
</dbReference>